<keyword evidence="3" id="KW-1185">Reference proteome</keyword>
<keyword evidence="1" id="KW-0472">Membrane</keyword>
<protein>
    <submittedName>
        <fullName evidence="2">Uncharacterized protein</fullName>
    </submittedName>
</protein>
<evidence type="ECO:0000256" key="1">
    <source>
        <dbReference type="SAM" id="Phobius"/>
    </source>
</evidence>
<organism evidence="2 3">
    <name type="scientific">Portunus trituberculatus</name>
    <name type="common">Swimming crab</name>
    <name type="synonym">Neptunus trituberculatus</name>
    <dbReference type="NCBI Taxonomy" id="210409"/>
    <lineage>
        <taxon>Eukaryota</taxon>
        <taxon>Metazoa</taxon>
        <taxon>Ecdysozoa</taxon>
        <taxon>Arthropoda</taxon>
        <taxon>Crustacea</taxon>
        <taxon>Multicrustacea</taxon>
        <taxon>Malacostraca</taxon>
        <taxon>Eumalacostraca</taxon>
        <taxon>Eucarida</taxon>
        <taxon>Decapoda</taxon>
        <taxon>Pleocyemata</taxon>
        <taxon>Brachyura</taxon>
        <taxon>Eubrachyura</taxon>
        <taxon>Portunoidea</taxon>
        <taxon>Portunidae</taxon>
        <taxon>Portuninae</taxon>
        <taxon>Portunus</taxon>
    </lineage>
</organism>
<dbReference type="EMBL" id="VSRR010016874">
    <property type="protein sequence ID" value="MPC59790.1"/>
    <property type="molecule type" value="Genomic_DNA"/>
</dbReference>
<evidence type="ECO:0000313" key="2">
    <source>
        <dbReference type="EMBL" id="MPC59790.1"/>
    </source>
</evidence>
<accession>A0A5B7GHQ7</accession>
<gene>
    <name evidence="2" type="ORF">E2C01_053818</name>
</gene>
<reference evidence="2 3" key="1">
    <citation type="submission" date="2019-05" db="EMBL/GenBank/DDBJ databases">
        <title>Another draft genome of Portunus trituberculatus and its Hox gene families provides insights of decapod evolution.</title>
        <authorList>
            <person name="Jeong J.-H."/>
            <person name="Song I."/>
            <person name="Kim S."/>
            <person name="Choi T."/>
            <person name="Kim D."/>
            <person name="Ryu S."/>
            <person name="Kim W."/>
        </authorList>
    </citation>
    <scope>NUCLEOTIDE SEQUENCE [LARGE SCALE GENOMIC DNA]</scope>
    <source>
        <tissue evidence="2">Muscle</tissue>
    </source>
</reference>
<name>A0A5B7GHQ7_PORTR</name>
<dbReference type="AlphaFoldDB" id="A0A5B7GHQ7"/>
<comment type="caution">
    <text evidence="2">The sequence shown here is derived from an EMBL/GenBank/DDBJ whole genome shotgun (WGS) entry which is preliminary data.</text>
</comment>
<proteinExistence type="predicted"/>
<dbReference type="Proteomes" id="UP000324222">
    <property type="component" value="Unassembled WGS sequence"/>
</dbReference>
<keyword evidence="1" id="KW-1133">Transmembrane helix</keyword>
<sequence>MRDRRFSCGNAPGGGDGGPSANIAACTINREGLNGTGPAPFHGDIAEAVGVKLTFGIPGESSKAAREREASGDQKLPIDKTALRGEVSGKVAISCSMNALNDGLVGGVFGVLLVALVLVGVCDFFGVVVGELRTTRVLVGVRKMTGVVAGDFVGVFGEVLLLDAVLLGVLQVFTESQGTPHIGSLSNSSTLLAITPRNLLSLLAPCVCLSGWACLAGTGVRGLVGTDILIILRISSSFRFLLSLLRSQLPPKMSTDVSFSKPRCRGLERTVMQRIKSLSRLEAH</sequence>
<keyword evidence="1" id="KW-0812">Transmembrane</keyword>
<feature type="transmembrane region" description="Helical" evidence="1">
    <location>
        <begin position="104"/>
        <end position="128"/>
    </location>
</feature>
<feature type="transmembrane region" description="Helical" evidence="1">
    <location>
        <begin position="148"/>
        <end position="170"/>
    </location>
</feature>
<evidence type="ECO:0000313" key="3">
    <source>
        <dbReference type="Proteomes" id="UP000324222"/>
    </source>
</evidence>